<dbReference type="Proteomes" id="UP000187203">
    <property type="component" value="Unassembled WGS sequence"/>
</dbReference>
<evidence type="ECO:0000259" key="1">
    <source>
        <dbReference type="Pfam" id="PF14416"/>
    </source>
</evidence>
<organism evidence="2 3">
    <name type="scientific">Corchorus olitorius</name>
    <dbReference type="NCBI Taxonomy" id="93759"/>
    <lineage>
        <taxon>Eukaryota</taxon>
        <taxon>Viridiplantae</taxon>
        <taxon>Streptophyta</taxon>
        <taxon>Embryophyta</taxon>
        <taxon>Tracheophyta</taxon>
        <taxon>Spermatophyta</taxon>
        <taxon>Magnoliopsida</taxon>
        <taxon>eudicotyledons</taxon>
        <taxon>Gunneridae</taxon>
        <taxon>Pentapetalae</taxon>
        <taxon>rosids</taxon>
        <taxon>malvids</taxon>
        <taxon>Malvales</taxon>
        <taxon>Malvaceae</taxon>
        <taxon>Grewioideae</taxon>
        <taxon>Apeibeae</taxon>
        <taxon>Corchorus</taxon>
    </lineage>
</organism>
<gene>
    <name evidence="2" type="ORF">COLO4_03497</name>
</gene>
<dbReference type="PANTHER" id="PTHR32285">
    <property type="entry name" value="PROTEIN TRICHOME BIREFRINGENCE-LIKE 9-RELATED"/>
    <property type="match status" value="1"/>
</dbReference>
<dbReference type="OrthoDB" id="1739662at2759"/>
<accession>A0A1R3KY77</accession>
<dbReference type="PANTHER" id="PTHR32285:SF349">
    <property type="entry name" value="PROTEIN TRICHOME BIREFRINGENCE-LIKE 33"/>
    <property type="match status" value="1"/>
</dbReference>
<dbReference type="GO" id="GO:0005794">
    <property type="term" value="C:Golgi apparatus"/>
    <property type="evidence" value="ECO:0007669"/>
    <property type="project" value="TreeGrafter"/>
</dbReference>
<reference evidence="3" key="1">
    <citation type="submission" date="2013-09" db="EMBL/GenBank/DDBJ databases">
        <title>Corchorus olitorius genome sequencing.</title>
        <authorList>
            <person name="Alam M."/>
            <person name="Haque M.S."/>
            <person name="Islam M.S."/>
            <person name="Emdad E.M."/>
            <person name="Islam M.M."/>
            <person name="Ahmed B."/>
            <person name="Halim A."/>
            <person name="Hossen Q.M.M."/>
            <person name="Hossain M.Z."/>
            <person name="Ahmed R."/>
            <person name="Khan M.M."/>
            <person name="Islam R."/>
            <person name="Rashid M.M."/>
            <person name="Khan S.A."/>
            <person name="Rahman M.S."/>
            <person name="Alam M."/>
            <person name="Yahiya A.S."/>
            <person name="Khan M.S."/>
            <person name="Azam M.S."/>
            <person name="Haque T."/>
            <person name="Lashkar M.Z.H."/>
            <person name="Akhand A.I."/>
            <person name="Morshed G."/>
            <person name="Roy S."/>
            <person name="Uddin K.S."/>
            <person name="Rabeya T."/>
            <person name="Hossain A.S."/>
            <person name="Chowdhury A."/>
            <person name="Snigdha A.R."/>
            <person name="Mortoza M.S."/>
            <person name="Matin S.A."/>
            <person name="Hoque S.M.E."/>
            <person name="Islam M.K."/>
            <person name="Roy D.K."/>
            <person name="Haider R."/>
            <person name="Moosa M.M."/>
            <person name="Elias S.M."/>
            <person name="Hasan A.M."/>
            <person name="Jahan S."/>
            <person name="Shafiuddin M."/>
            <person name="Mahmood N."/>
            <person name="Shommy N.S."/>
        </authorList>
    </citation>
    <scope>NUCLEOTIDE SEQUENCE [LARGE SCALE GENOMIC DNA]</scope>
    <source>
        <strain evidence="3">cv. O-4</strain>
    </source>
</reference>
<dbReference type="GO" id="GO:0016413">
    <property type="term" value="F:O-acetyltransferase activity"/>
    <property type="evidence" value="ECO:0007669"/>
    <property type="project" value="InterPro"/>
</dbReference>
<comment type="caution">
    <text evidence="2">The sequence shown here is derived from an EMBL/GenBank/DDBJ whole genome shotgun (WGS) entry which is preliminary data.</text>
</comment>
<protein>
    <recommendedName>
        <fullName evidence="1">Trichome birefringence-like N-terminal domain-containing protein</fullName>
    </recommendedName>
</protein>
<dbReference type="STRING" id="93759.A0A1R3KY77"/>
<evidence type="ECO:0000313" key="2">
    <source>
        <dbReference type="EMBL" id="OMP12041.1"/>
    </source>
</evidence>
<sequence length="165" mass="18935">MKHGYFKTHAVPVAILYGEDFMCIFGQLEPIPGRPISQPVEKREKLPFAIGKGGEEGSCDIFSGRWVRDELTRPLYDESECPYIQPQLTCQEHGRPDTDYQKWRWQPHGCDLPRKIVVLSSSVEVKVAGGGRRRSALHGVRRAKWRWILPWPQLQCHIDAGDAKR</sequence>
<dbReference type="AlphaFoldDB" id="A0A1R3KY77"/>
<dbReference type="EMBL" id="AWUE01009949">
    <property type="protein sequence ID" value="OMP12041.1"/>
    <property type="molecule type" value="Genomic_DNA"/>
</dbReference>
<name>A0A1R3KY77_9ROSI</name>
<feature type="domain" description="Trichome birefringence-like N-terminal" evidence="1">
    <location>
        <begin position="58"/>
        <end position="111"/>
    </location>
</feature>
<dbReference type="InterPro" id="IPR025846">
    <property type="entry name" value="TBL_N"/>
</dbReference>
<keyword evidence="3" id="KW-1185">Reference proteome</keyword>
<dbReference type="InterPro" id="IPR029962">
    <property type="entry name" value="TBL"/>
</dbReference>
<evidence type="ECO:0000313" key="3">
    <source>
        <dbReference type="Proteomes" id="UP000187203"/>
    </source>
</evidence>
<proteinExistence type="predicted"/>
<dbReference type="Pfam" id="PF14416">
    <property type="entry name" value="PMR5N"/>
    <property type="match status" value="1"/>
</dbReference>